<dbReference type="InterPro" id="IPR001117">
    <property type="entry name" value="Cu-oxidase_2nd"/>
</dbReference>
<evidence type="ECO:0000256" key="1">
    <source>
        <dbReference type="SAM" id="MobiDB-lite"/>
    </source>
</evidence>
<dbReference type="Pfam" id="PF07731">
    <property type="entry name" value="Cu-oxidase_2"/>
    <property type="match status" value="1"/>
</dbReference>
<dbReference type="RefSeq" id="WP_096442807.1">
    <property type="nucleotide sequence ID" value="NZ_AP018164.1"/>
</dbReference>
<evidence type="ECO:0000313" key="5">
    <source>
        <dbReference type="EMBL" id="BAX94429.1"/>
    </source>
</evidence>
<feature type="region of interest" description="Disordered" evidence="1">
    <location>
        <begin position="216"/>
        <end position="279"/>
    </location>
</feature>
<dbReference type="PANTHER" id="PTHR11709:SF394">
    <property type="entry name" value="FI03373P-RELATED"/>
    <property type="match status" value="1"/>
</dbReference>
<dbReference type="InterPro" id="IPR011707">
    <property type="entry name" value="Cu-oxidase-like_N"/>
</dbReference>
<keyword evidence="6" id="KW-1185">Reference proteome</keyword>
<sequence length="546" mass="57728">MPVPPTRGVPFDTAQLTRRGFIAAGIAGGLTLASCSSSKPSVPTPAAQMNAAIAAAEAARPHSGRTVTASLTPQVTEVDLGGPIARTLAFGNTIPGPVIRANVGDELVIAVSNKLDHPASVHWHGIALRNDMDGAEPATPDIGAGQDFTYKFSAPNPGTYWAHPHTGLDADTGLYLPVIIDDPTEGNYDAEWIVVLDDWTDGIGKSPQQLYEELVSPNKSGIPTPAATPTTSPSSPTTSATSTTPTSTTSTTSTSPTSGSSSAATPTPPETGRVGTSDLLGGDAGDIAYPYYLINGRIPAAPTTFNAKPGQRIRIRFINTGSDTAFRVALAGHSMTVTHTDGFPVVPQQVDALLIGMAERYDVTVTAADGVFPLVALAEGKNALARALLATGKGSAPDPQFQPPELTRRVGTIEMFTATTPVNLGRPEPNLDLPVVLGGNMQQYNWMINGEPYSKTNPLQVRQGQRPTITFDNTTMMYHPIHLHGHTFQLIKSDGTPGARKDTVIVLPKQRLIAVLVADNPGQWPMHCHNTYHQVAGMMTRLDYVF</sequence>
<evidence type="ECO:0000259" key="4">
    <source>
        <dbReference type="Pfam" id="PF07732"/>
    </source>
</evidence>
<dbReference type="Gene3D" id="2.60.40.420">
    <property type="entry name" value="Cupredoxins - blue copper proteins"/>
    <property type="match status" value="3"/>
</dbReference>
<dbReference type="GO" id="GO:0005507">
    <property type="term" value="F:copper ion binding"/>
    <property type="evidence" value="ECO:0007669"/>
    <property type="project" value="InterPro"/>
</dbReference>
<dbReference type="Pfam" id="PF07732">
    <property type="entry name" value="Cu-oxidase_3"/>
    <property type="match status" value="1"/>
</dbReference>
<evidence type="ECO:0000313" key="6">
    <source>
        <dbReference type="Proteomes" id="UP000217736"/>
    </source>
</evidence>
<dbReference type="PROSITE" id="PS00079">
    <property type="entry name" value="MULTICOPPER_OXIDASE1"/>
    <property type="match status" value="1"/>
</dbReference>
<dbReference type="CDD" id="cd13896">
    <property type="entry name" value="CuRO_3_CopA"/>
    <property type="match status" value="1"/>
</dbReference>
<protein>
    <submittedName>
        <fullName evidence="5">Multicopper oxidase MmcO</fullName>
        <ecNumber evidence="5">1.16.3.1</ecNumber>
    </submittedName>
</protein>
<keyword evidence="5" id="KW-0560">Oxidoreductase</keyword>
<evidence type="ECO:0000259" key="2">
    <source>
        <dbReference type="Pfam" id="PF00394"/>
    </source>
</evidence>
<dbReference type="CDD" id="cd13870">
    <property type="entry name" value="CuRO_2_CopA_like_1"/>
    <property type="match status" value="1"/>
</dbReference>
<feature type="compositionally biased region" description="Low complexity" evidence="1">
    <location>
        <begin position="223"/>
        <end position="265"/>
    </location>
</feature>
<dbReference type="InterPro" id="IPR008972">
    <property type="entry name" value="Cupredoxin"/>
</dbReference>
<proteinExistence type="predicted"/>
<dbReference type="PROSITE" id="PS51318">
    <property type="entry name" value="TAT"/>
    <property type="match status" value="1"/>
</dbReference>
<evidence type="ECO:0000259" key="3">
    <source>
        <dbReference type="Pfam" id="PF07731"/>
    </source>
</evidence>
<reference evidence="6" key="1">
    <citation type="submission" date="2017-06" db="EMBL/GenBank/DDBJ databases">
        <title>Complete Genome Sequence of Mycobacterium shigaense.</title>
        <authorList>
            <person name="Fukano H."/>
            <person name="Yoshida M."/>
            <person name="Kazumi Y."/>
            <person name="Ogura Y."/>
            <person name="Mitarai S."/>
            <person name="Hayashi T."/>
            <person name="Hoshino Y."/>
        </authorList>
    </citation>
    <scope>NUCLEOTIDE SEQUENCE [LARGE SCALE GENOMIC DNA]</scope>
    <source>
        <strain evidence="6">UN-152</strain>
    </source>
</reference>
<dbReference type="EC" id="1.16.3.1" evidence="5"/>
<dbReference type="InterPro" id="IPR011706">
    <property type="entry name" value="Cu-oxidase_C"/>
</dbReference>
<dbReference type="AlphaFoldDB" id="A0A1Z4EN51"/>
<feature type="domain" description="Plastocyanin-like" evidence="2">
    <location>
        <begin position="292"/>
        <end position="390"/>
    </location>
</feature>
<dbReference type="PANTHER" id="PTHR11709">
    <property type="entry name" value="MULTI-COPPER OXIDASE"/>
    <property type="match status" value="1"/>
</dbReference>
<feature type="domain" description="Plastocyanin-like" evidence="4">
    <location>
        <begin position="84"/>
        <end position="184"/>
    </location>
</feature>
<dbReference type="InterPro" id="IPR002355">
    <property type="entry name" value="Cu_oxidase_Cu_BS"/>
</dbReference>
<accession>A0A1Z4EN51</accession>
<gene>
    <name evidence="5" type="primary">mmcO</name>
    <name evidence="5" type="ORF">MSG_04308</name>
</gene>
<dbReference type="GO" id="GO:0004322">
    <property type="term" value="F:ferroxidase activity"/>
    <property type="evidence" value="ECO:0007669"/>
    <property type="project" value="UniProtKB-EC"/>
</dbReference>
<dbReference type="PROSITE" id="PS00080">
    <property type="entry name" value="MULTICOPPER_OXIDASE2"/>
    <property type="match status" value="1"/>
</dbReference>
<name>A0A1Z4EN51_9MYCO</name>
<dbReference type="Pfam" id="PF00394">
    <property type="entry name" value="Cu-oxidase"/>
    <property type="match status" value="1"/>
</dbReference>
<dbReference type="OrthoDB" id="345021at2"/>
<dbReference type="InterPro" id="IPR034279">
    <property type="entry name" value="CuRO_3_CopA"/>
</dbReference>
<dbReference type="InterPro" id="IPR033138">
    <property type="entry name" value="Cu_oxidase_CS"/>
</dbReference>
<dbReference type="InterPro" id="IPR045087">
    <property type="entry name" value="Cu-oxidase_fam"/>
</dbReference>
<dbReference type="Proteomes" id="UP000217736">
    <property type="component" value="Chromosome"/>
</dbReference>
<organism evidence="5 6">
    <name type="scientific">Mycobacterium shigaense</name>
    <dbReference type="NCBI Taxonomy" id="722731"/>
    <lineage>
        <taxon>Bacteria</taxon>
        <taxon>Bacillati</taxon>
        <taxon>Actinomycetota</taxon>
        <taxon>Actinomycetes</taxon>
        <taxon>Mycobacteriales</taxon>
        <taxon>Mycobacteriaceae</taxon>
        <taxon>Mycobacterium</taxon>
        <taxon>Mycobacterium simiae complex</taxon>
    </lineage>
</organism>
<dbReference type="InterPro" id="IPR006311">
    <property type="entry name" value="TAT_signal"/>
</dbReference>
<dbReference type="PROSITE" id="PS51257">
    <property type="entry name" value="PROKAR_LIPOPROTEIN"/>
    <property type="match status" value="1"/>
</dbReference>
<dbReference type="EMBL" id="AP018164">
    <property type="protein sequence ID" value="BAX94429.1"/>
    <property type="molecule type" value="Genomic_DNA"/>
</dbReference>
<dbReference type="SUPFAM" id="SSF49503">
    <property type="entry name" value="Cupredoxins"/>
    <property type="match status" value="3"/>
</dbReference>
<feature type="domain" description="Plastocyanin-like" evidence="3">
    <location>
        <begin position="435"/>
        <end position="542"/>
    </location>
</feature>
<dbReference type="KEGG" id="mshg:MSG_04308"/>